<dbReference type="GO" id="GO:0003713">
    <property type="term" value="F:transcription coactivator activity"/>
    <property type="evidence" value="ECO:0007669"/>
    <property type="project" value="EnsemblFungi"/>
</dbReference>
<dbReference type="OrthoDB" id="76412at2759"/>
<dbReference type="OMA" id="PKANYTK"/>
<evidence type="ECO:0000256" key="3">
    <source>
        <dbReference type="SAM" id="MobiDB-lite"/>
    </source>
</evidence>
<accession>M7PG00</accession>
<dbReference type="eggNOG" id="KOG3223">
    <property type="taxonomic scope" value="Eukaryota"/>
</dbReference>
<gene>
    <name evidence="6" type="ORF">PNEG_02331</name>
</gene>
<dbReference type="STRING" id="1069680.M7PG00"/>
<dbReference type="VEuPathDB" id="FungiDB:PNEG_02331"/>
<name>M7PG00_PNEMU</name>
<organism evidence="6 7">
    <name type="scientific">Pneumocystis murina (strain B123)</name>
    <name type="common">Mouse pneumocystis pneumonia agent</name>
    <name type="synonym">Pneumocystis carinii f. sp. muris</name>
    <dbReference type="NCBI Taxonomy" id="1069680"/>
    <lineage>
        <taxon>Eukaryota</taxon>
        <taxon>Fungi</taxon>
        <taxon>Dikarya</taxon>
        <taxon>Ascomycota</taxon>
        <taxon>Taphrinomycotina</taxon>
        <taxon>Pneumocystomycetes</taxon>
        <taxon>Pneumocystaceae</taxon>
        <taxon>Pneumocystis</taxon>
    </lineage>
</organism>
<comment type="similarity">
    <text evidence="1">Belongs to the CCDC124 family.</text>
</comment>
<dbReference type="PANTHER" id="PTHR21680:SF0">
    <property type="entry name" value="COILED-COIL DOMAIN-CONTAINING PROTEIN 124"/>
    <property type="match status" value="1"/>
</dbReference>
<evidence type="ECO:0000259" key="5">
    <source>
        <dbReference type="Pfam" id="PF22048"/>
    </source>
</evidence>
<protein>
    <recommendedName>
        <fullName evidence="8">DUF1014-domain-containing protein</fullName>
    </recommendedName>
</protein>
<feature type="compositionally biased region" description="Basic and acidic residues" evidence="3">
    <location>
        <begin position="45"/>
        <end position="71"/>
    </location>
</feature>
<dbReference type="InterPro" id="IPR054413">
    <property type="entry name" value="LSO1/2"/>
</dbReference>
<feature type="region of interest" description="Disordered" evidence="3">
    <location>
        <begin position="45"/>
        <end position="89"/>
    </location>
</feature>
<evidence type="ECO:0000313" key="7">
    <source>
        <dbReference type="Proteomes" id="UP000011958"/>
    </source>
</evidence>
<dbReference type="GO" id="GO:0005634">
    <property type="term" value="C:nucleus"/>
    <property type="evidence" value="ECO:0007669"/>
    <property type="project" value="EnsemblFungi"/>
</dbReference>
<evidence type="ECO:0000259" key="4">
    <source>
        <dbReference type="Pfam" id="PF06244"/>
    </source>
</evidence>
<dbReference type="AlphaFoldDB" id="M7PG00"/>
<keyword evidence="7" id="KW-1185">Reference proteome</keyword>
<evidence type="ECO:0000256" key="1">
    <source>
        <dbReference type="ARBA" id="ARBA00008296"/>
    </source>
</evidence>
<evidence type="ECO:0008006" key="8">
    <source>
        <dbReference type="Google" id="ProtNLM"/>
    </source>
</evidence>
<dbReference type="RefSeq" id="XP_007874333.1">
    <property type="nucleotide sequence ID" value="XM_007876142.1"/>
</dbReference>
<feature type="compositionally biased region" description="Basic and acidic residues" evidence="3">
    <location>
        <begin position="9"/>
        <end position="29"/>
    </location>
</feature>
<dbReference type="HOGENOM" id="CLU_069723_1_1_1"/>
<dbReference type="InterPro" id="IPR010422">
    <property type="entry name" value="Ccdc124/Oxs1"/>
</dbReference>
<feature type="domain" description="Coiled-coil" evidence="4">
    <location>
        <begin position="97"/>
        <end position="183"/>
    </location>
</feature>
<feature type="region of interest" description="Disordered" evidence="3">
    <location>
        <begin position="1"/>
        <end position="29"/>
    </location>
</feature>
<reference evidence="7" key="1">
    <citation type="journal article" date="2016" name="Nat. Commun.">
        <title>Genome analysis of three Pneumocystis species reveals adaptation mechanisms to life exclusively in mammalian hosts.</title>
        <authorList>
            <person name="Ma L."/>
            <person name="Chen Z."/>
            <person name="Huang D.W."/>
            <person name="Kutty G."/>
            <person name="Ishihara M."/>
            <person name="Wang H."/>
            <person name="Abouelleil A."/>
            <person name="Bishop L."/>
            <person name="Davey E."/>
            <person name="Deng R."/>
            <person name="Deng X."/>
            <person name="Fan L."/>
            <person name="Fantoni G."/>
            <person name="Fitzgerald M."/>
            <person name="Gogineni E."/>
            <person name="Goldberg J.M."/>
            <person name="Handley G."/>
            <person name="Hu X."/>
            <person name="Huber C."/>
            <person name="Jiao X."/>
            <person name="Jones K."/>
            <person name="Levin J.Z."/>
            <person name="Liu Y."/>
            <person name="Macdonald P."/>
            <person name="Melnikov A."/>
            <person name="Raley C."/>
            <person name="Sassi M."/>
            <person name="Sherman B.T."/>
            <person name="Song X."/>
            <person name="Sykes S."/>
            <person name="Tran B."/>
            <person name="Walsh L."/>
            <person name="Xia Y."/>
            <person name="Yang J."/>
            <person name="Young S."/>
            <person name="Zeng Q."/>
            <person name="Zheng X."/>
            <person name="Stephens R."/>
            <person name="Nusbaum C."/>
            <person name="Birren B.W."/>
            <person name="Azadi P."/>
            <person name="Lempicki R.A."/>
            <person name="Cuomo C.A."/>
            <person name="Kovacs J.A."/>
        </authorList>
    </citation>
    <scope>NUCLEOTIDE SEQUENCE [LARGE SCALE GENOMIC DNA]</scope>
    <source>
        <strain evidence="7">B123</strain>
    </source>
</reference>
<proteinExistence type="inferred from homology"/>
<dbReference type="GO" id="GO:0005737">
    <property type="term" value="C:cytoplasm"/>
    <property type="evidence" value="ECO:0007669"/>
    <property type="project" value="EnsemblFungi"/>
</dbReference>
<comment type="caution">
    <text evidence="6">The sequence shown here is derived from an EMBL/GenBank/DDBJ whole genome shotgun (WGS) entry which is preliminary data.</text>
</comment>
<dbReference type="InterPro" id="IPR054414">
    <property type="entry name" value="Ccdc124/Oxs1_C"/>
</dbReference>
<dbReference type="EMBL" id="AFWA02000013">
    <property type="protein sequence ID" value="EMR09384.1"/>
    <property type="molecule type" value="Genomic_DNA"/>
</dbReference>
<dbReference type="Proteomes" id="UP000011958">
    <property type="component" value="Unassembled WGS sequence"/>
</dbReference>
<keyword evidence="2" id="KW-0175">Coiled coil</keyword>
<dbReference type="GeneID" id="19896024"/>
<evidence type="ECO:0000256" key="2">
    <source>
        <dbReference type="ARBA" id="ARBA00023054"/>
    </source>
</evidence>
<dbReference type="Pfam" id="PF22048">
    <property type="entry name" value="LSO1_2-like"/>
    <property type="match status" value="1"/>
</dbReference>
<dbReference type="GO" id="GO:0006366">
    <property type="term" value="P:transcription by RNA polymerase II"/>
    <property type="evidence" value="ECO:0007669"/>
    <property type="project" value="EnsemblFungi"/>
</dbReference>
<dbReference type="GO" id="GO:0034599">
    <property type="term" value="P:cellular response to oxidative stress"/>
    <property type="evidence" value="ECO:0007669"/>
    <property type="project" value="EnsemblFungi"/>
</dbReference>
<feature type="domain" description="LSO1/LSO2" evidence="5">
    <location>
        <begin position="8"/>
        <end position="69"/>
    </location>
</feature>
<evidence type="ECO:0000313" key="6">
    <source>
        <dbReference type="EMBL" id="EMR09384.1"/>
    </source>
</evidence>
<dbReference type="Pfam" id="PF06244">
    <property type="entry name" value="Ccdc124"/>
    <property type="match status" value="1"/>
</dbReference>
<dbReference type="PANTHER" id="PTHR21680">
    <property type="entry name" value="COILED-COIL DOMAIN-CONTAINING PROTEIN 124"/>
    <property type="match status" value="1"/>
</dbReference>
<sequence>MTNPKKRAEKHEAARNREEALRKARKDAEEDAKWSIGVKAVNVKKERDLQKKQEAAEKKAERDALEAEEMRNISSKSHGRRSQKKTDYKLSIDNSYEKECPKTYSASNIDDALELLSLQTKGNAKIISEIDRHPERRYKSALLAYEEQRLSVLKEEHKGLRLQQYKNIIHKEFSKHPDNPMNQLTSKYNATKDELKEISEIERKRIEQRFEQK</sequence>